<keyword evidence="1" id="KW-0378">Hydrolase</keyword>
<dbReference type="GO" id="GO:0016787">
    <property type="term" value="F:hydrolase activity"/>
    <property type="evidence" value="ECO:0007669"/>
    <property type="project" value="UniProtKB-KW"/>
</dbReference>
<dbReference type="PANTHER" id="PTHR10000:SF8">
    <property type="entry name" value="HAD SUPERFAMILY HYDROLASE-LIKE, TYPE 3"/>
    <property type="match status" value="1"/>
</dbReference>
<dbReference type="InterPro" id="IPR023214">
    <property type="entry name" value="HAD_sf"/>
</dbReference>
<dbReference type="NCBIfam" id="TIGR00099">
    <property type="entry name" value="Cof-subfamily"/>
    <property type="match status" value="1"/>
</dbReference>
<reference evidence="1 2" key="1">
    <citation type="journal article" date="2019" name="Int. J. Syst. Evol. Microbiol.">
        <title>The Global Catalogue of Microorganisms (GCM) 10K type strain sequencing project: providing services to taxonomists for standard genome sequencing and annotation.</title>
        <authorList>
            <consortium name="The Broad Institute Genomics Platform"/>
            <consortium name="The Broad Institute Genome Sequencing Center for Infectious Disease"/>
            <person name="Wu L."/>
            <person name="Ma J."/>
        </authorList>
    </citation>
    <scope>NUCLEOTIDE SEQUENCE [LARGE SCALE GENOMIC DNA]</scope>
    <source>
        <strain evidence="1 2">JCM 3272</strain>
    </source>
</reference>
<dbReference type="PANTHER" id="PTHR10000">
    <property type="entry name" value="PHOSPHOSERINE PHOSPHATASE"/>
    <property type="match status" value="1"/>
</dbReference>
<dbReference type="Gene3D" id="3.30.1240.10">
    <property type="match status" value="1"/>
</dbReference>
<dbReference type="InterPro" id="IPR000150">
    <property type="entry name" value="Cof"/>
</dbReference>
<dbReference type="SFLD" id="SFLDG01140">
    <property type="entry name" value="C2.B:_Phosphomannomutase_and_P"/>
    <property type="match status" value="1"/>
</dbReference>
<evidence type="ECO:0000313" key="2">
    <source>
        <dbReference type="Proteomes" id="UP001501444"/>
    </source>
</evidence>
<organism evidence="1 2">
    <name type="scientific">Dactylosporangium salmoneum</name>
    <dbReference type="NCBI Taxonomy" id="53361"/>
    <lineage>
        <taxon>Bacteria</taxon>
        <taxon>Bacillati</taxon>
        <taxon>Actinomycetota</taxon>
        <taxon>Actinomycetes</taxon>
        <taxon>Micromonosporales</taxon>
        <taxon>Micromonosporaceae</taxon>
        <taxon>Dactylosporangium</taxon>
    </lineage>
</organism>
<dbReference type="Proteomes" id="UP001501444">
    <property type="component" value="Unassembled WGS sequence"/>
</dbReference>
<dbReference type="EMBL" id="BAAARV010000005">
    <property type="protein sequence ID" value="GAA2330404.1"/>
    <property type="molecule type" value="Genomic_DNA"/>
</dbReference>
<dbReference type="InterPro" id="IPR036412">
    <property type="entry name" value="HAD-like_sf"/>
</dbReference>
<dbReference type="RefSeq" id="WP_344610845.1">
    <property type="nucleotide sequence ID" value="NZ_BAAARV010000005.1"/>
</dbReference>
<accession>A0ABN3FHC0</accession>
<dbReference type="Pfam" id="PF08282">
    <property type="entry name" value="Hydrolase_3"/>
    <property type="match status" value="1"/>
</dbReference>
<dbReference type="InterPro" id="IPR006379">
    <property type="entry name" value="HAD-SF_hydro_IIB"/>
</dbReference>
<sequence length="266" mass="28402">MKLVATDLDGTLVRNDRTVGPRTVEVFRRLERAGVVIVLVTGRPIRWIFPVYEQLGVRALAICANGAATYDPSTDTIVHSTPIEAEVLAEVCARLRATVPGVVFAVERDGGRQMRHEPEFPVGPWEADHQSVGPCTYAEMLTRPASKLLVRAGAQLPDEFTARVGACLQGLAEATNSSSSGMVEVSAAGVTKASALDRVARSHALTPADVIAFGDMPNDLPMLTWAGRGVAMANAHPAVRAAAADITSSTNEDEGVAAYLERFYNY</sequence>
<gene>
    <name evidence="1" type="ORF">GCM10010170_008340</name>
</gene>
<keyword evidence="2" id="KW-1185">Reference proteome</keyword>
<dbReference type="SFLD" id="SFLDS00003">
    <property type="entry name" value="Haloacid_Dehalogenase"/>
    <property type="match status" value="1"/>
</dbReference>
<proteinExistence type="predicted"/>
<dbReference type="SUPFAM" id="SSF56784">
    <property type="entry name" value="HAD-like"/>
    <property type="match status" value="1"/>
</dbReference>
<comment type="caution">
    <text evidence="1">The sequence shown here is derived from an EMBL/GenBank/DDBJ whole genome shotgun (WGS) entry which is preliminary data.</text>
</comment>
<dbReference type="Gene3D" id="3.40.50.1000">
    <property type="entry name" value="HAD superfamily/HAD-like"/>
    <property type="match status" value="1"/>
</dbReference>
<protein>
    <submittedName>
        <fullName evidence="1">Cof-type HAD-IIB family hydrolase</fullName>
    </submittedName>
</protein>
<name>A0ABN3FHC0_9ACTN</name>
<evidence type="ECO:0000313" key="1">
    <source>
        <dbReference type="EMBL" id="GAA2330404.1"/>
    </source>
</evidence>
<dbReference type="NCBIfam" id="TIGR01484">
    <property type="entry name" value="HAD-SF-IIB"/>
    <property type="match status" value="1"/>
</dbReference>